<accession>A0A1F5VKE6</accession>
<dbReference type="InterPro" id="IPR003717">
    <property type="entry name" value="RecO"/>
</dbReference>
<comment type="caution">
    <text evidence="5">The sequence shown here is derived from an EMBL/GenBank/DDBJ whole genome shotgun (WGS) entry which is preliminary data.</text>
</comment>
<dbReference type="NCBIfam" id="TIGR00613">
    <property type="entry name" value="reco"/>
    <property type="match status" value="1"/>
</dbReference>
<dbReference type="Gene3D" id="2.40.50.140">
    <property type="entry name" value="Nucleic acid-binding proteins"/>
    <property type="match status" value="1"/>
</dbReference>
<sequence>MANGLYQTEGIIINRMDVGEADKFLTVFTKEFGMLKIFARSVRKVRSKLNVYLNLFSHARFGFVSGRGTWHLIDAEDLSHFDEINNDERRSEVLGRASKFLERFHHGEGMDIFLWQVFLSFLASLKELALSNLGDLETVFYAKSLFLLGYLGESEEFKHILEDTSFPLDSFPLSPELRSSLDAAIRKSIYESHL</sequence>
<dbReference type="PANTHER" id="PTHR33991:SF1">
    <property type="entry name" value="DNA REPAIR PROTEIN RECO"/>
    <property type="match status" value="1"/>
</dbReference>
<dbReference type="SUPFAM" id="SSF50249">
    <property type="entry name" value="Nucleic acid-binding proteins"/>
    <property type="match status" value="1"/>
</dbReference>
<evidence type="ECO:0000256" key="1">
    <source>
        <dbReference type="ARBA" id="ARBA00022763"/>
    </source>
</evidence>
<evidence type="ECO:0000259" key="4">
    <source>
        <dbReference type="Pfam" id="PF11967"/>
    </source>
</evidence>
<evidence type="ECO:0000313" key="6">
    <source>
        <dbReference type="Proteomes" id="UP000177451"/>
    </source>
</evidence>
<name>A0A1F5VKE6_9BACT</name>
<dbReference type="InterPro" id="IPR022572">
    <property type="entry name" value="DNA_rep/recomb_RecO_N"/>
</dbReference>
<dbReference type="Pfam" id="PF11967">
    <property type="entry name" value="RecO_N"/>
    <property type="match status" value="1"/>
</dbReference>
<dbReference type="GO" id="GO:0043590">
    <property type="term" value="C:bacterial nucleoid"/>
    <property type="evidence" value="ECO:0007669"/>
    <property type="project" value="TreeGrafter"/>
</dbReference>
<protein>
    <submittedName>
        <fullName evidence="5">DNA repair protein RecO</fullName>
    </submittedName>
</protein>
<dbReference type="GO" id="GO:0006302">
    <property type="term" value="P:double-strand break repair"/>
    <property type="evidence" value="ECO:0007669"/>
    <property type="project" value="TreeGrafter"/>
</dbReference>
<proteinExistence type="predicted"/>
<keyword evidence="1" id="KW-0227">DNA damage</keyword>
<keyword evidence="2" id="KW-0233">DNA recombination</keyword>
<feature type="domain" description="DNA replication/recombination mediator RecO N-terminal" evidence="4">
    <location>
        <begin position="5"/>
        <end position="68"/>
    </location>
</feature>
<keyword evidence="3" id="KW-0234">DNA repair</keyword>
<gene>
    <name evidence="5" type="ORF">A2Z53_03515</name>
</gene>
<dbReference type="EMBL" id="MFHH01000058">
    <property type="protein sequence ID" value="OGF63688.1"/>
    <property type="molecule type" value="Genomic_DNA"/>
</dbReference>
<dbReference type="InterPro" id="IPR012340">
    <property type="entry name" value="NA-bd_OB-fold"/>
</dbReference>
<organism evidence="5 6">
    <name type="scientific">Candidatus Giovannonibacteria bacterium RIFCSPHIGHO2_02_42_15</name>
    <dbReference type="NCBI Taxonomy" id="1798329"/>
    <lineage>
        <taxon>Bacteria</taxon>
        <taxon>Candidatus Giovannoniibacteriota</taxon>
    </lineage>
</organism>
<dbReference type="Proteomes" id="UP000177451">
    <property type="component" value="Unassembled WGS sequence"/>
</dbReference>
<reference evidence="5 6" key="1">
    <citation type="journal article" date="2016" name="Nat. Commun.">
        <title>Thousands of microbial genomes shed light on interconnected biogeochemical processes in an aquifer system.</title>
        <authorList>
            <person name="Anantharaman K."/>
            <person name="Brown C.T."/>
            <person name="Hug L.A."/>
            <person name="Sharon I."/>
            <person name="Castelle C.J."/>
            <person name="Probst A.J."/>
            <person name="Thomas B.C."/>
            <person name="Singh A."/>
            <person name="Wilkins M.J."/>
            <person name="Karaoz U."/>
            <person name="Brodie E.L."/>
            <person name="Williams K.H."/>
            <person name="Hubbard S.S."/>
            <person name="Banfield J.F."/>
        </authorList>
    </citation>
    <scope>NUCLEOTIDE SEQUENCE [LARGE SCALE GENOMIC DNA]</scope>
</reference>
<dbReference type="PANTHER" id="PTHR33991">
    <property type="entry name" value="DNA REPAIR PROTEIN RECO"/>
    <property type="match status" value="1"/>
</dbReference>
<dbReference type="AlphaFoldDB" id="A0A1F5VKE6"/>
<evidence type="ECO:0000256" key="3">
    <source>
        <dbReference type="ARBA" id="ARBA00023204"/>
    </source>
</evidence>
<evidence type="ECO:0000256" key="2">
    <source>
        <dbReference type="ARBA" id="ARBA00023172"/>
    </source>
</evidence>
<dbReference type="GO" id="GO:0006310">
    <property type="term" value="P:DNA recombination"/>
    <property type="evidence" value="ECO:0007669"/>
    <property type="project" value="UniProtKB-KW"/>
</dbReference>
<evidence type="ECO:0000313" key="5">
    <source>
        <dbReference type="EMBL" id="OGF63688.1"/>
    </source>
</evidence>